<keyword evidence="2" id="KW-0732">Signal</keyword>
<keyword evidence="1" id="KW-1133">Transmembrane helix</keyword>
<evidence type="ECO:0000256" key="2">
    <source>
        <dbReference type="SAM" id="SignalP"/>
    </source>
</evidence>
<accession>A0A4Q7U6D9</accession>
<dbReference type="EMBL" id="SHKI01000002">
    <property type="protein sequence ID" value="RZT68510.1"/>
    <property type="molecule type" value="Genomic_DNA"/>
</dbReference>
<dbReference type="RefSeq" id="WP_130452492.1">
    <property type="nucleotide sequence ID" value="NZ_QYAG01000004.1"/>
</dbReference>
<comment type="caution">
    <text evidence="4">The sequence shown here is derived from an EMBL/GenBank/DDBJ whole genome shotgun (WGS) entry which is preliminary data.</text>
</comment>
<organism evidence="4 5">
    <name type="scientific">Leucobacter luti</name>
    <dbReference type="NCBI Taxonomy" id="340320"/>
    <lineage>
        <taxon>Bacteria</taxon>
        <taxon>Bacillati</taxon>
        <taxon>Actinomycetota</taxon>
        <taxon>Actinomycetes</taxon>
        <taxon>Micrococcales</taxon>
        <taxon>Microbacteriaceae</taxon>
        <taxon>Leucobacter</taxon>
    </lineage>
</organism>
<feature type="transmembrane region" description="Helical" evidence="1">
    <location>
        <begin position="891"/>
        <end position="912"/>
    </location>
</feature>
<gene>
    <name evidence="4" type="ORF">EV139_0235</name>
</gene>
<evidence type="ECO:0000259" key="3">
    <source>
        <dbReference type="Pfam" id="PF19077"/>
    </source>
</evidence>
<dbReference type="NCBIfam" id="NF033510">
    <property type="entry name" value="Ca_tandemer"/>
    <property type="match status" value="1"/>
</dbReference>
<dbReference type="AlphaFoldDB" id="A0A4Q7U6D9"/>
<evidence type="ECO:0000313" key="5">
    <source>
        <dbReference type="Proteomes" id="UP000291832"/>
    </source>
</evidence>
<dbReference type="InterPro" id="IPR013783">
    <property type="entry name" value="Ig-like_fold"/>
</dbReference>
<sequence length="935" mass="97481">MQRWVSGALAILVAVFGLAAVQLGAAPEPAAAADGDPPVVYKIQAFWDRIDGDVDELRGDIVIRVPHGYVDPVTGNLQTVNGQQLRVGHDYNTSSGLKSHRYINTIAGGQAGATSWAQNRDEYFTIHKVIVSGGFDFLVMSIEGDIDITNAPAETNVPGGLESTLNYYFSYASGAPSTATGWISSALTVSPTTFYWYYGNRVSTAITGPQYRIPWDNIQGLWSAGQANWGSVLDYGLNGQPAGVLPPNSVGLDMVNNATRNANPEAGPSGTITESMWYAWVHEDGSLVDAINTAPIRLTGNVSRDSRSSTERYIIKNLAQADRPDAPAMGWTAEQAAQGLTEMVGVDGAIDFREAGGTGYYKLVAWPEARDPLTPNAYNGSPLISYTAADLFDASGQMTALGELEGWDTATVYYGYDIPLPDPPVVTVPPDDSHTNQNGEITISGTGTPGHTISLKLTPGTSITDYNDPALTLILDGEHEGVQPGDVVVDAEGNWTFTYTPSPVLADGQYTVVAVQTDQQPGNFNLTSDPSNPDVPEAPTEWGVTFTVDTVAPDPLTMTCPASPTENQTPTLSGSGAEEGATVQVYEAGELIGEATVTGSDWSYTVDPALGNGSYTFTATQTDRAGNVSELSAPPCELRVAIPMKIEGAKAVTPVVYPAAGIGEVDAENWEITLSDGTETVVMSGGAQAELTRDVAYTVAERLRADPVAQAGADRYLQLGQISCVDADGVPLPASVFDPDAGTITVAADSELPEPLSCIVTNQAAHTSFVTHRIGGQTTAPSAGWTLAGAGDTPGFDLALGDTTAQTIARPGDYQLTGTAPEGLSVLGYEALDLSRTECAALAPNAATAPDDCWVAVAGGAAAVPQGAHQVFRVVAAAPADMPKLPLTGGLGSWVFMLGGGGVLAVAAAGYARRRFLLAAAGSGPAGHDRERGNA</sequence>
<keyword evidence="1" id="KW-0472">Membrane</keyword>
<feature type="domain" description="Bacterial Ig-like" evidence="3">
    <location>
        <begin position="565"/>
        <end position="632"/>
    </location>
</feature>
<dbReference type="GO" id="GO:0005975">
    <property type="term" value="P:carbohydrate metabolic process"/>
    <property type="evidence" value="ECO:0007669"/>
    <property type="project" value="UniProtKB-ARBA"/>
</dbReference>
<keyword evidence="1" id="KW-0812">Transmembrane</keyword>
<dbReference type="Pfam" id="PF19077">
    <property type="entry name" value="Big_13"/>
    <property type="match status" value="1"/>
</dbReference>
<dbReference type="InterPro" id="IPR044016">
    <property type="entry name" value="Big_13"/>
</dbReference>
<evidence type="ECO:0000313" key="4">
    <source>
        <dbReference type="EMBL" id="RZT68510.1"/>
    </source>
</evidence>
<proteinExistence type="predicted"/>
<reference evidence="4 5" key="1">
    <citation type="journal article" date="2015" name="Stand. Genomic Sci.">
        <title>Genomic Encyclopedia of Bacterial and Archaeal Type Strains, Phase III: the genomes of soil and plant-associated and newly described type strains.</title>
        <authorList>
            <person name="Whitman W.B."/>
            <person name="Woyke T."/>
            <person name="Klenk H.P."/>
            <person name="Zhou Y."/>
            <person name="Lilburn T.G."/>
            <person name="Beck B.J."/>
            <person name="De Vos P."/>
            <person name="Vandamme P."/>
            <person name="Eisen J.A."/>
            <person name="Garrity G."/>
            <person name="Hugenholtz P."/>
            <person name="Kyrpides N.C."/>
        </authorList>
    </citation>
    <scope>NUCLEOTIDE SEQUENCE [LARGE SCALE GENOMIC DNA]</scope>
    <source>
        <strain evidence="4 5">RF6</strain>
    </source>
</reference>
<feature type="chain" id="PRO_5038710262" description="Bacterial Ig-like domain-containing protein" evidence="2">
    <location>
        <begin position="26"/>
        <end position="935"/>
    </location>
</feature>
<dbReference type="Gene3D" id="2.60.40.10">
    <property type="entry name" value="Immunoglobulins"/>
    <property type="match status" value="2"/>
</dbReference>
<dbReference type="OrthoDB" id="4122883at2"/>
<evidence type="ECO:0000256" key="1">
    <source>
        <dbReference type="SAM" id="Phobius"/>
    </source>
</evidence>
<keyword evidence="5" id="KW-1185">Reference proteome</keyword>
<dbReference type="Proteomes" id="UP000291832">
    <property type="component" value="Unassembled WGS sequence"/>
</dbReference>
<protein>
    <recommendedName>
        <fullName evidence="3">Bacterial Ig-like domain-containing protein</fullName>
    </recommendedName>
</protein>
<name>A0A4Q7U6D9_9MICO</name>
<feature type="signal peptide" evidence="2">
    <location>
        <begin position="1"/>
        <end position="25"/>
    </location>
</feature>